<evidence type="ECO:0000256" key="5">
    <source>
        <dbReference type="ARBA" id="ARBA00023015"/>
    </source>
</evidence>
<keyword evidence="4" id="KW-0217">Developmental protein</keyword>
<dbReference type="InterPro" id="IPR043562">
    <property type="entry name" value="RAX/RAX2"/>
</dbReference>
<keyword evidence="7 10" id="KW-0371">Homeobox</keyword>
<reference evidence="15" key="2">
    <citation type="submission" date="2025-08" db="UniProtKB">
        <authorList>
            <consortium name="Ensembl"/>
        </authorList>
    </citation>
    <scope>IDENTIFICATION</scope>
</reference>
<evidence type="ECO:0000256" key="10">
    <source>
        <dbReference type="PROSITE-ProRule" id="PRU00108"/>
    </source>
</evidence>
<dbReference type="Pfam" id="PF03826">
    <property type="entry name" value="OAR"/>
    <property type="match status" value="1"/>
</dbReference>
<keyword evidence="16" id="KW-1185">Reference proteome</keyword>
<dbReference type="PROSITE" id="PS50803">
    <property type="entry name" value="OAR"/>
    <property type="match status" value="1"/>
</dbReference>
<dbReference type="SMART" id="SM00389">
    <property type="entry name" value="HOX"/>
    <property type="match status" value="1"/>
</dbReference>
<evidence type="ECO:0000256" key="8">
    <source>
        <dbReference type="ARBA" id="ARBA00023163"/>
    </source>
</evidence>
<dbReference type="CTD" id="30474"/>
<name>I3JLE6_ORENI</name>
<evidence type="ECO:0000256" key="3">
    <source>
        <dbReference type="ARBA" id="ARBA00006503"/>
    </source>
</evidence>
<evidence type="ECO:0000256" key="9">
    <source>
        <dbReference type="ARBA" id="ARBA00023242"/>
    </source>
</evidence>
<dbReference type="GO" id="GO:0045944">
    <property type="term" value="P:positive regulation of transcription by RNA polymerase II"/>
    <property type="evidence" value="ECO:0007669"/>
    <property type="project" value="InterPro"/>
</dbReference>
<dbReference type="InterPro" id="IPR003654">
    <property type="entry name" value="OAR_dom"/>
</dbReference>
<dbReference type="Ensembl" id="ENSONIT00000009696.2">
    <property type="protein sequence ID" value="ENSONIP00000009690.1"/>
    <property type="gene ID" value="ENSONIG00000007688.2"/>
</dbReference>
<comment type="function">
    <text evidence="1">Plays a critical role in eye formation by regulating the initial specification of retinal cells and/or their subsequent proliferation.</text>
</comment>
<dbReference type="PANTHER" id="PTHR46271">
    <property type="entry name" value="HOMEOBOX PROTEIN, PUTATIVE-RELATED"/>
    <property type="match status" value="1"/>
</dbReference>
<feature type="region of interest" description="Disordered" evidence="12">
    <location>
        <begin position="238"/>
        <end position="261"/>
    </location>
</feature>
<protein>
    <submittedName>
        <fullName evidence="15">Retinal homeobox gene 3</fullName>
    </submittedName>
</protein>
<dbReference type="GO" id="GO:0000978">
    <property type="term" value="F:RNA polymerase II cis-regulatory region sequence-specific DNA binding"/>
    <property type="evidence" value="ECO:0007669"/>
    <property type="project" value="TreeGrafter"/>
</dbReference>
<evidence type="ECO:0000313" key="15">
    <source>
        <dbReference type="Ensembl" id="ENSONIP00000009690.1"/>
    </source>
</evidence>
<dbReference type="InterPro" id="IPR009057">
    <property type="entry name" value="Homeodomain-like_sf"/>
</dbReference>
<dbReference type="GeneTree" id="ENSGT00940000166467"/>
<feature type="DNA-binding region" description="Homeobox" evidence="10">
    <location>
        <begin position="121"/>
        <end position="180"/>
    </location>
</feature>
<evidence type="ECO:0000313" key="16">
    <source>
        <dbReference type="Proteomes" id="UP000005207"/>
    </source>
</evidence>
<reference evidence="16" key="1">
    <citation type="submission" date="2012-01" db="EMBL/GenBank/DDBJ databases">
        <title>The Genome Sequence of Oreochromis niloticus (Nile Tilapia).</title>
        <authorList>
            <consortium name="Broad Institute Genome Assembly Team"/>
            <consortium name="Broad Institute Sequencing Platform"/>
            <person name="Di Palma F."/>
            <person name="Johnson J."/>
            <person name="Lander E.S."/>
            <person name="Lindblad-Toh K."/>
        </authorList>
    </citation>
    <scope>NUCLEOTIDE SEQUENCE [LARGE SCALE GENOMIC DNA]</scope>
</reference>
<feature type="domain" description="Homeobox" evidence="13">
    <location>
        <begin position="119"/>
        <end position="179"/>
    </location>
</feature>
<dbReference type="PANTHER" id="PTHR46271:SF3">
    <property type="entry name" value="RETINAL HOMEOBOX PROTEIN RX"/>
    <property type="match status" value="1"/>
</dbReference>
<evidence type="ECO:0000259" key="14">
    <source>
        <dbReference type="PROSITE" id="PS50803"/>
    </source>
</evidence>
<dbReference type="KEGG" id="onl:100711859"/>
<dbReference type="SUPFAM" id="SSF46689">
    <property type="entry name" value="Homeodomain-like"/>
    <property type="match status" value="1"/>
</dbReference>
<keyword evidence="5" id="KW-0805">Transcription regulation</keyword>
<dbReference type="STRING" id="8128.ENSONIP00000009690"/>
<dbReference type="GO" id="GO:0000981">
    <property type="term" value="F:DNA-binding transcription factor activity, RNA polymerase II-specific"/>
    <property type="evidence" value="ECO:0007669"/>
    <property type="project" value="InterPro"/>
</dbReference>
<dbReference type="PROSITE" id="PS00027">
    <property type="entry name" value="HOMEOBOX_1"/>
    <property type="match status" value="1"/>
</dbReference>
<evidence type="ECO:0000256" key="4">
    <source>
        <dbReference type="ARBA" id="ARBA00022473"/>
    </source>
</evidence>
<evidence type="ECO:0000259" key="13">
    <source>
        <dbReference type="PROSITE" id="PS50071"/>
    </source>
</evidence>
<evidence type="ECO:0000256" key="1">
    <source>
        <dbReference type="ARBA" id="ARBA00003750"/>
    </source>
</evidence>
<organism evidence="15 16">
    <name type="scientific">Oreochromis niloticus</name>
    <name type="common">Nile tilapia</name>
    <name type="synonym">Tilapia nilotica</name>
    <dbReference type="NCBI Taxonomy" id="8128"/>
    <lineage>
        <taxon>Eukaryota</taxon>
        <taxon>Metazoa</taxon>
        <taxon>Chordata</taxon>
        <taxon>Craniata</taxon>
        <taxon>Vertebrata</taxon>
        <taxon>Euteleostomi</taxon>
        <taxon>Actinopterygii</taxon>
        <taxon>Neopterygii</taxon>
        <taxon>Teleostei</taxon>
        <taxon>Neoteleostei</taxon>
        <taxon>Acanthomorphata</taxon>
        <taxon>Ovalentaria</taxon>
        <taxon>Cichlomorphae</taxon>
        <taxon>Cichliformes</taxon>
        <taxon>Cichlidae</taxon>
        <taxon>African cichlids</taxon>
        <taxon>Pseudocrenilabrinae</taxon>
        <taxon>Oreochromini</taxon>
        <taxon>Oreochromis</taxon>
    </lineage>
</organism>
<dbReference type="GO" id="GO:0060041">
    <property type="term" value="P:retina development in camera-type eye"/>
    <property type="evidence" value="ECO:0007669"/>
    <property type="project" value="UniProtKB-ARBA"/>
</dbReference>
<dbReference type="FunCoup" id="I3JLE6">
    <property type="interactions" value="1"/>
</dbReference>
<evidence type="ECO:0000256" key="12">
    <source>
        <dbReference type="SAM" id="MobiDB-lite"/>
    </source>
</evidence>
<dbReference type="GO" id="GO:0005634">
    <property type="term" value="C:nucleus"/>
    <property type="evidence" value="ECO:0007669"/>
    <property type="project" value="UniProtKB-SubCell"/>
</dbReference>
<dbReference type="eggNOG" id="KOG0490">
    <property type="taxonomic scope" value="Eukaryota"/>
</dbReference>
<gene>
    <name evidence="15" type="primary">rx3</name>
</gene>
<accession>I3JLE6</accession>
<dbReference type="FunFam" id="1.10.10.60:FF:000071">
    <property type="entry name" value="Retinal homeobox gene 2"/>
    <property type="match status" value="1"/>
</dbReference>
<dbReference type="HOGENOM" id="CLU_047013_2_0_1"/>
<feature type="domain" description="OAR" evidence="14">
    <location>
        <begin position="295"/>
        <end position="308"/>
    </location>
</feature>
<dbReference type="Gene3D" id="1.10.10.60">
    <property type="entry name" value="Homeodomain-like"/>
    <property type="match status" value="1"/>
</dbReference>
<dbReference type="InParanoid" id="I3JLE6"/>
<dbReference type="GeneID" id="100711859"/>
<dbReference type="InterPro" id="IPR017970">
    <property type="entry name" value="Homeobox_CS"/>
</dbReference>
<keyword evidence="8" id="KW-0804">Transcription</keyword>
<sequence>MWLLGSTTQVMMMDERMSPSARCVQSPGSNPSTVHSIEAILGFKEDTIFHKSASCNVTERVQVKDAERNGNGIVSQTKKTHYSESCDSVCCGSSTGEASVCPDSPDRDGKLSDDESHKKKHRRNRTTFTTFQLHELERAFEKSHYPDVYSREELALKVNLPEVRVQVWFQNRRAKWRRQEKLEVSSIKLQDTPSSSLLSFSRSPTSSLGSGLQLEPWLSTPITTSTSLQSLPGFIGNSQGLPGTYTPSPPPPMPSSLPSSFLNSPPLGHSSHLPHISSMCLPPPAYQCSADPRNSSIASLRMKAKEHIQSIGKTW</sequence>
<dbReference type="RefSeq" id="XP_005456327.1">
    <property type="nucleotide sequence ID" value="XM_005456270.3"/>
</dbReference>
<feature type="compositionally biased region" description="Basic and acidic residues" evidence="12">
    <location>
        <begin position="104"/>
        <end position="117"/>
    </location>
</feature>
<evidence type="ECO:0000256" key="11">
    <source>
        <dbReference type="RuleBase" id="RU000682"/>
    </source>
</evidence>
<dbReference type="OrthoDB" id="6159439at2759"/>
<dbReference type="Proteomes" id="UP000005207">
    <property type="component" value="Linkage group LG7"/>
</dbReference>
<evidence type="ECO:0000256" key="6">
    <source>
        <dbReference type="ARBA" id="ARBA00023125"/>
    </source>
</evidence>
<dbReference type="GO" id="GO:0048593">
    <property type="term" value="P:camera-type eye morphogenesis"/>
    <property type="evidence" value="ECO:0007669"/>
    <property type="project" value="UniProtKB-ARBA"/>
</dbReference>
<comment type="similarity">
    <text evidence="3">Belongs to the paired homeobox family. Bicoid subfamily.</text>
</comment>
<keyword evidence="9 10" id="KW-0539">Nucleus</keyword>
<dbReference type="PROSITE" id="PS50071">
    <property type="entry name" value="HOMEOBOX_2"/>
    <property type="match status" value="1"/>
</dbReference>
<dbReference type="CDD" id="cd00086">
    <property type="entry name" value="homeodomain"/>
    <property type="match status" value="1"/>
</dbReference>
<dbReference type="InterPro" id="IPR001356">
    <property type="entry name" value="HD"/>
</dbReference>
<evidence type="ECO:0000256" key="2">
    <source>
        <dbReference type="ARBA" id="ARBA00004123"/>
    </source>
</evidence>
<evidence type="ECO:0000256" key="7">
    <source>
        <dbReference type="ARBA" id="ARBA00023155"/>
    </source>
</evidence>
<proteinExistence type="inferred from homology"/>
<feature type="region of interest" description="Disordered" evidence="12">
    <location>
        <begin position="95"/>
        <end position="123"/>
    </location>
</feature>
<dbReference type="AlphaFoldDB" id="I3JLE6"/>
<comment type="subcellular location">
    <subcellularLocation>
        <location evidence="2 10 11">Nucleus</location>
    </subcellularLocation>
</comment>
<dbReference type="OMA" id="VMMMDER"/>
<reference evidence="15" key="3">
    <citation type="submission" date="2025-09" db="UniProtKB">
        <authorList>
            <consortium name="Ensembl"/>
        </authorList>
    </citation>
    <scope>IDENTIFICATION</scope>
</reference>
<keyword evidence="6 10" id="KW-0238">DNA-binding</keyword>
<dbReference type="Pfam" id="PF00046">
    <property type="entry name" value="Homeodomain"/>
    <property type="match status" value="1"/>
</dbReference>